<dbReference type="SFLD" id="SFLDG01082">
    <property type="entry name" value="B12-binding_domain_containing"/>
    <property type="match status" value="1"/>
</dbReference>
<dbReference type="InterPro" id="IPR005839">
    <property type="entry name" value="Methylthiotransferase"/>
</dbReference>
<feature type="binding site" evidence="10">
    <location>
        <position position="78"/>
    </location>
    <ligand>
        <name>[4Fe-4S] cluster</name>
        <dbReference type="ChEBI" id="CHEBI:49883"/>
        <label>1</label>
    </ligand>
</feature>
<protein>
    <recommendedName>
        <fullName evidence="10">Ribosomal protein uS12 methylthiotransferase RimO</fullName>
        <shortName evidence="10">uS12 MTTase</shortName>
        <shortName evidence="10">uS12 methylthiotransferase</shortName>
        <ecNumber evidence="10">2.8.4.4</ecNumber>
    </recommendedName>
    <alternativeName>
        <fullName evidence="10">Ribosomal protein uS12 (aspartate-C(3))-methylthiotransferase</fullName>
    </alternativeName>
    <alternativeName>
        <fullName evidence="10">Ribosome maturation factor RimO</fullName>
    </alternativeName>
</protein>
<evidence type="ECO:0000256" key="7">
    <source>
        <dbReference type="ARBA" id="ARBA00023004"/>
    </source>
</evidence>
<keyword evidence="7 10" id="KW-0408">Iron</keyword>
<dbReference type="NCBIfam" id="TIGR01125">
    <property type="entry name" value="30S ribosomal protein S12 methylthiotransferase RimO"/>
    <property type="match status" value="1"/>
</dbReference>
<dbReference type="InterPro" id="IPR006638">
    <property type="entry name" value="Elp3/MiaA/NifB-like_rSAM"/>
</dbReference>
<feature type="binding site" evidence="10">
    <location>
        <position position="152"/>
    </location>
    <ligand>
        <name>[4Fe-4S] cluster</name>
        <dbReference type="ChEBI" id="CHEBI:49883"/>
        <label>2</label>
        <note>4Fe-4S-S-AdoMet</note>
    </ligand>
</feature>
<keyword evidence="5 10" id="KW-0949">S-adenosyl-L-methionine</keyword>
<comment type="function">
    <text evidence="10">Catalyzes the methylthiolation of an aspartic acid residue of ribosomal protein uS12.</text>
</comment>
<accession>A0A923NIT2</accession>
<dbReference type="Pfam" id="PF04055">
    <property type="entry name" value="Radical_SAM"/>
    <property type="match status" value="1"/>
</dbReference>
<dbReference type="InterPro" id="IPR012340">
    <property type="entry name" value="NA-bd_OB-fold"/>
</dbReference>
<keyword evidence="14" id="KW-0687">Ribonucleoprotein</keyword>
<keyword evidence="8 10" id="KW-0411">Iron-sulfur</keyword>
<dbReference type="RefSeq" id="WP_187302325.1">
    <property type="nucleotide sequence ID" value="NZ_JACRYT010000003.1"/>
</dbReference>
<dbReference type="GO" id="GO:0035599">
    <property type="term" value="F:aspartic acid methylthiotransferase activity"/>
    <property type="evidence" value="ECO:0007669"/>
    <property type="project" value="TreeGrafter"/>
</dbReference>
<keyword evidence="2 10" id="KW-0004">4Fe-4S</keyword>
<dbReference type="PROSITE" id="PS51449">
    <property type="entry name" value="MTTASE_N"/>
    <property type="match status" value="1"/>
</dbReference>
<evidence type="ECO:0000259" key="11">
    <source>
        <dbReference type="PROSITE" id="PS50926"/>
    </source>
</evidence>
<keyword evidence="4 10" id="KW-0808">Transferase</keyword>
<dbReference type="Gene3D" id="2.40.50.140">
    <property type="entry name" value="Nucleic acid-binding proteins"/>
    <property type="match status" value="1"/>
</dbReference>
<dbReference type="SFLD" id="SFLDS00029">
    <property type="entry name" value="Radical_SAM"/>
    <property type="match status" value="1"/>
</dbReference>
<dbReference type="InterPro" id="IPR007197">
    <property type="entry name" value="rSAM"/>
</dbReference>
<dbReference type="PROSITE" id="PS51918">
    <property type="entry name" value="RADICAL_SAM"/>
    <property type="match status" value="1"/>
</dbReference>
<dbReference type="InterPro" id="IPR038135">
    <property type="entry name" value="Methylthiotransferase_N_sf"/>
</dbReference>
<dbReference type="SFLD" id="SFLDF00274">
    <property type="entry name" value="ribosomal_protein_S12_methylth"/>
    <property type="match status" value="1"/>
</dbReference>
<dbReference type="AlphaFoldDB" id="A0A923NIT2"/>
<evidence type="ECO:0000259" key="13">
    <source>
        <dbReference type="PROSITE" id="PS51918"/>
    </source>
</evidence>
<dbReference type="NCBIfam" id="TIGR00089">
    <property type="entry name" value="MiaB/RimO family radical SAM methylthiotransferase"/>
    <property type="match status" value="1"/>
</dbReference>
<comment type="catalytic activity">
    <reaction evidence="9">
        <text>N(6)-dimethylallyladenosine(37) in tRNA + (sulfur carrier)-SH + AH2 + 2 S-adenosyl-L-methionine = 2-methylsulfanyl-N(6)-dimethylallyladenosine(37) in tRNA + (sulfur carrier)-H + 5'-deoxyadenosine + L-methionine + A + S-adenosyl-L-homocysteine + 2 H(+)</text>
        <dbReference type="Rhea" id="RHEA:37067"/>
        <dbReference type="Rhea" id="RHEA-COMP:10375"/>
        <dbReference type="Rhea" id="RHEA-COMP:10376"/>
        <dbReference type="Rhea" id="RHEA-COMP:14737"/>
        <dbReference type="Rhea" id="RHEA-COMP:14739"/>
        <dbReference type="ChEBI" id="CHEBI:13193"/>
        <dbReference type="ChEBI" id="CHEBI:15378"/>
        <dbReference type="ChEBI" id="CHEBI:17319"/>
        <dbReference type="ChEBI" id="CHEBI:17499"/>
        <dbReference type="ChEBI" id="CHEBI:29917"/>
        <dbReference type="ChEBI" id="CHEBI:57844"/>
        <dbReference type="ChEBI" id="CHEBI:57856"/>
        <dbReference type="ChEBI" id="CHEBI:59789"/>
        <dbReference type="ChEBI" id="CHEBI:64428"/>
        <dbReference type="ChEBI" id="CHEBI:74415"/>
        <dbReference type="ChEBI" id="CHEBI:74417"/>
        <dbReference type="EC" id="2.8.4.3"/>
    </reaction>
</comment>
<dbReference type="Gene3D" id="3.40.50.12160">
    <property type="entry name" value="Methylthiotransferase, N-terminal domain"/>
    <property type="match status" value="1"/>
</dbReference>
<dbReference type="InterPro" id="IPR020612">
    <property type="entry name" value="Methylthiotransferase_CS"/>
</dbReference>
<keyword evidence="15" id="KW-1185">Reference proteome</keyword>
<evidence type="ECO:0000256" key="8">
    <source>
        <dbReference type="ARBA" id="ARBA00023014"/>
    </source>
</evidence>
<dbReference type="SUPFAM" id="SSF102114">
    <property type="entry name" value="Radical SAM enzymes"/>
    <property type="match status" value="1"/>
</dbReference>
<evidence type="ECO:0000256" key="5">
    <source>
        <dbReference type="ARBA" id="ARBA00022691"/>
    </source>
</evidence>
<keyword evidence="3 10" id="KW-0963">Cytoplasm</keyword>
<dbReference type="InterPro" id="IPR005840">
    <property type="entry name" value="Ribosomal_uS12_MeSTrfase_RimO"/>
</dbReference>
<feature type="binding site" evidence="10">
    <location>
        <position position="46"/>
    </location>
    <ligand>
        <name>[4Fe-4S] cluster</name>
        <dbReference type="ChEBI" id="CHEBI:49883"/>
        <label>1</label>
    </ligand>
</feature>
<evidence type="ECO:0000259" key="12">
    <source>
        <dbReference type="PROSITE" id="PS51449"/>
    </source>
</evidence>
<dbReference type="EC" id="2.8.4.4" evidence="10"/>
<dbReference type="PANTHER" id="PTHR43837">
    <property type="entry name" value="RIBOSOMAL PROTEIN S12 METHYLTHIOTRANSFERASE RIMO"/>
    <property type="match status" value="1"/>
</dbReference>
<dbReference type="GO" id="GO:0046872">
    <property type="term" value="F:metal ion binding"/>
    <property type="evidence" value="ECO:0007669"/>
    <property type="project" value="UniProtKB-KW"/>
</dbReference>
<evidence type="ECO:0000256" key="1">
    <source>
        <dbReference type="ARBA" id="ARBA00003234"/>
    </source>
</evidence>
<feature type="domain" description="MTTase N-terminal" evidence="12">
    <location>
        <begin position="1"/>
        <end position="115"/>
    </location>
</feature>
<evidence type="ECO:0000256" key="6">
    <source>
        <dbReference type="ARBA" id="ARBA00022723"/>
    </source>
</evidence>
<dbReference type="GO" id="GO:0051539">
    <property type="term" value="F:4 iron, 4 sulfur cluster binding"/>
    <property type="evidence" value="ECO:0007669"/>
    <property type="project" value="UniProtKB-UniRule"/>
</dbReference>
<gene>
    <name evidence="10 14" type="primary">rimO</name>
    <name evidence="14" type="ORF">H9L42_05210</name>
</gene>
<dbReference type="InterPro" id="IPR013848">
    <property type="entry name" value="Methylthiotransferase_N"/>
</dbReference>
<dbReference type="SMART" id="SM00729">
    <property type="entry name" value="Elp3"/>
    <property type="match status" value="1"/>
</dbReference>
<name>A0A923NIT2_9FIRM</name>
<reference evidence="14" key="1">
    <citation type="submission" date="2020-08" db="EMBL/GenBank/DDBJ databases">
        <title>Genome public.</title>
        <authorList>
            <person name="Liu C."/>
            <person name="Sun Q."/>
        </authorList>
    </citation>
    <scope>NUCLEOTIDE SEQUENCE</scope>
    <source>
        <strain evidence="14">BX12</strain>
    </source>
</reference>
<dbReference type="HAMAP" id="MF_01865">
    <property type="entry name" value="MTTase_RimO"/>
    <property type="match status" value="1"/>
</dbReference>
<dbReference type="PROSITE" id="PS50926">
    <property type="entry name" value="TRAM"/>
    <property type="match status" value="1"/>
</dbReference>
<feature type="binding site" evidence="10">
    <location>
        <position position="10"/>
    </location>
    <ligand>
        <name>[4Fe-4S] cluster</name>
        <dbReference type="ChEBI" id="CHEBI:49883"/>
        <label>1</label>
    </ligand>
</feature>
<dbReference type="Pfam" id="PF18693">
    <property type="entry name" value="TRAM_2"/>
    <property type="match status" value="1"/>
</dbReference>
<dbReference type="InterPro" id="IPR002792">
    <property type="entry name" value="TRAM_dom"/>
</dbReference>
<dbReference type="SFLD" id="SFLDG01061">
    <property type="entry name" value="methylthiotransferase"/>
    <property type="match status" value="1"/>
</dbReference>
<dbReference type="Pfam" id="PF00919">
    <property type="entry name" value="UPF0004"/>
    <property type="match status" value="1"/>
</dbReference>
<feature type="domain" description="Radical SAM core" evidence="13">
    <location>
        <begin position="138"/>
        <end position="368"/>
    </location>
</feature>
<comment type="catalytic activity">
    <reaction evidence="10">
        <text>L-aspartate(89)-[ribosomal protein uS12]-hydrogen + (sulfur carrier)-SH + AH2 + 2 S-adenosyl-L-methionine = 3-methylsulfanyl-L-aspartate(89)-[ribosomal protein uS12]-hydrogen + (sulfur carrier)-H + 5'-deoxyadenosine + L-methionine + A + S-adenosyl-L-homocysteine + 2 H(+)</text>
        <dbReference type="Rhea" id="RHEA:37087"/>
        <dbReference type="Rhea" id="RHEA-COMP:10460"/>
        <dbReference type="Rhea" id="RHEA-COMP:10461"/>
        <dbReference type="Rhea" id="RHEA-COMP:14737"/>
        <dbReference type="Rhea" id="RHEA-COMP:14739"/>
        <dbReference type="ChEBI" id="CHEBI:13193"/>
        <dbReference type="ChEBI" id="CHEBI:15378"/>
        <dbReference type="ChEBI" id="CHEBI:17319"/>
        <dbReference type="ChEBI" id="CHEBI:17499"/>
        <dbReference type="ChEBI" id="CHEBI:29917"/>
        <dbReference type="ChEBI" id="CHEBI:29961"/>
        <dbReference type="ChEBI" id="CHEBI:57844"/>
        <dbReference type="ChEBI" id="CHEBI:57856"/>
        <dbReference type="ChEBI" id="CHEBI:59789"/>
        <dbReference type="ChEBI" id="CHEBI:64428"/>
        <dbReference type="ChEBI" id="CHEBI:73599"/>
        <dbReference type="EC" id="2.8.4.4"/>
    </reaction>
</comment>
<dbReference type="InterPro" id="IPR058240">
    <property type="entry name" value="rSAM_sf"/>
</dbReference>
<evidence type="ECO:0000313" key="15">
    <source>
        <dbReference type="Proteomes" id="UP000602647"/>
    </source>
</evidence>
<dbReference type="Gene3D" id="3.80.30.20">
    <property type="entry name" value="tm_1862 like domain"/>
    <property type="match status" value="1"/>
</dbReference>
<keyword evidence="14" id="KW-0689">Ribosomal protein</keyword>
<evidence type="ECO:0000256" key="2">
    <source>
        <dbReference type="ARBA" id="ARBA00022485"/>
    </source>
</evidence>
<dbReference type="GO" id="GO:0005840">
    <property type="term" value="C:ribosome"/>
    <property type="evidence" value="ECO:0007669"/>
    <property type="project" value="UniProtKB-KW"/>
</dbReference>
<feature type="domain" description="TRAM" evidence="11">
    <location>
        <begin position="371"/>
        <end position="438"/>
    </location>
</feature>
<dbReference type="FunFam" id="3.80.30.20:FF:000001">
    <property type="entry name" value="tRNA-2-methylthio-N(6)-dimethylallyladenosine synthase 2"/>
    <property type="match status" value="1"/>
</dbReference>
<comment type="similarity">
    <text evidence="10">Belongs to the methylthiotransferase family. RimO subfamily.</text>
</comment>
<dbReference type="InterPro" id="IPR023404">
    <property type="entry name" value="rSAM_horseshoe"/>
</dbReference>
<organism evidence="14 15">
    <name type="scientific">Zhenpiania hominis</name>
    <dbReference type="NCBI Taxonomy" id="2763644"/>
    <lineage>
        <taxon>Bacteria</taxon>
        <taxon>Bacillati</taxon>
        <taxon>Bacillota</taxon>
        <taxon>Clostridia</taxon>
        <taxon>Peptostreptococcales</taxon>
        <taxon>Anaerovoracaceae</taxon>
        <taxon>Zhenpiania</taxon>
    </lineage>
</organism>
<evidence type="ECO:0000256" key="3">
    <source>
        <dbReference type="ARBA" id="ARBA00022490"/>
    </source>
</evidence>
<evidence type="ECO:0000256" key="10">
    <source>
        <dbReference type="HAMAP-Rule" id="MF_01865"/>
    </source>
</evidence>
<comment type="subcellular location">
    <subcellularLocation>
        <location evidence="10">Cytoplasm</location>
    </subcellularLocation>
</comment>
<dbReference type="GO" id="GO:0005829">
    <property type="term" value="C:cytosol"/>
    <property type="evidence" value="ECO:0007669"/>
    <property type="project" value="TreeGrafter"/>
</dbReference>
<comment type="caution">
    <text evidence="14">The sequence shown here is derived from an EMBL/GenBank/DDBJ whole genome shotgun (WGS) entry which is preliminary data.</text>
</comment>
<dbReference type="EMBL" id="JACRYT010000003">
    <property type="protein sequence ID" value="MBC6679224.1"/>
    <property type="molecule type" value="Genomic_DNA"/>
</dbReference>
<dbReference type="GO" id="GO:0035597">
    <property type="term" value="F:tRNA-2-methylthio-N(6)-dimethylallyladenosine(37) synthase activity"/>
    <property type="evidence" value="ECO:0007669"/>
    <property type="project" value="UniProtKB-EC"/>
</dbReference>
<feature type="binding site" evidence="10">
    <location>
        <position position="159"/>
    </location>
    <ligand>
        <name>[4Fe-4S] cluster</name>
        <dbReference type="ChEBI" id="CHEBI:49883"/>
        <label>2</label>
        <note>4Fe-4S-S-AdoMet</note>
    </ligand>
</feature>
<dbReference type="PANTHER" id="PTHR43837:SF1">
    <property type="entry name" value="RIBOSOMAL PROTEIN US12 METHYLTHIOTRANSFERASE RIMO"/>
    <property type="match status" value="1"/>
</dbReference>
<comment type="function">
    <text evidence="1">Catalyzes the methylthiolation of N6-(dimethylallyl)adenosine (i(6)A), leading to the formation of 2-methylthio-N6-(dimethylallyl)adenosine (ms(2)i(6)A) at position 37 in tRNAs that read codons beginning with uridine.</text>
</comment>
<keyword evidence="6 10" id="KW-0479">Metal-binding</keyword>
<comment type="cofactor">
    <cofactor evidence="10">
        <name>[4Fe-4S] cluster</name>
        <dbReference type="ChEBI" id="CHEBI:49883"/>
    </cofactor>
    <text evidence="10">Binds 2 [4Fe-4S] clusters. One cluster is coordinated with 3 cysteines and an exchangeable S-adenosyl-L-methionine.</text>
</comment>
<evidence type="ECO:0000256" key="4">
    <source>
        <dbReference type="ARBA" id="ARBA00022679"/>
    </source>
</evidence>
<feature type="binding site" evidence="10">
    <location>
        <position position="156"/>
    </location>
    <ligand>
        <name>[4Fe-4S] cluster</name>
        <dbReference type="ChEBI" id="CHEBI:49883"/>
        <label>2</label>
        <note>4Fe-4S-S-AdoMet</note>
    </ligand>
</feature>
<sequence length="439" mass="49912">MNIYMETLGCLKNFNDSETAAGILEHAGHRIIRSPEEADVVIVNTCGFINDAKTESIERIFQMADCKKEGAVLAVTGCLSQRYADELYEEMPEVDLFLGVNDYERLPSILENFTKGIRKKYHSDYSRIYAESPFRKLADNPYTATLKIAEGCNNVCAYCVIPKIRGKYRSRTQEAILSEARMLAENGCRELILIAQDVTAYGMDLYGGYVLADLLRKLCRIEGIAWIRLMYCYEDRITDELVQVMKEEEKICPYIDIPLQHISDSVLKAMNRRSTSAGIRRTIEKLRREIPDIHIRTTFITGFPGETEDDFEELLSFAENTGFERLGVFTYSQEEGTPAAEMEDQVDEEVKAQRRDAIMRAQLEISLKSNQAKIGKTLTVLVEEKDEDGSYIGRTVWDAPEIDNAVLFTSDRNLTPGEFTDVEITDAFDYDLAGREVLK</sequence>
<dbReference type="CDD" id="cd01335">
    <property type="entry name" value="Radical_SAM"/>
    <property type="match status" value="1"/>
</dbReference>
<dbReference type="GO" id="GO:0103039">
    <property type="term" value="F:protein methylthiotransferase activity"/>
    <property type="evidence" value="ECO:0007669"/>
    <property type="project" value="UniProtKB-EC"/>
</dbReference>
<proteinExistence type="inferred from homology"/>
<dbReference type="Proteomes" id="UP000602647">
    <property type="component" value="Unassembled WGS sequence"/>
</dbReference>
<dbReference type="FunFam" id="3.40.50.12160:FF:000003">
    <property type="entry name" value="CDK5 regulatory subunit-associated protein 1"/>
    <property type="match status" value="1"/>
</dbReference>
<evidence type="ECO:0000313" key="14">
    <source>
        <dbReference type="EMBL" id="MBC6679224.1"/>
    </source>
</evidence>
<dbReference type="PROSITE" id="PS01278">
    <property type="entry name" value="MTTASE_RADICAL"/>
    <property type="match status" value="1"/>
</dbReference>
<evidence type="ECO:0000256" key="9">
    <source>
        <dbReference type="ARBA" id="ARBA00051425"/>
    </source>
</evidence>